<protein>
    <submittedName>
        <fullName evidence="9">Methyl-accepting chemotaxis protein McpC</fullName>
    </submittedName>
</protein>
<dbReference type="SUPFAM" id="SSF58104">
    <property type="entry name" value="Methyl-accepting chemotaxis protein (MCP) signaling domain"/>
    <property type="match status" value="1"/>
</dbReference>
<dbReference type="AlphaFoldDB" id="K0B180"/>
<dbReference type="HOGENOM" id="CLU_000445_107_18_9"/>
<dbReference type="Gene3D" id="6.10.340.10">
    <property type="match status" value="1"/>
</dbReference>
<dbReference type="Gene3D" id="1.10.287.950">
    <property type="entry name" value="Methyl-accepting chemotaxis protein"/>
    <property type="match status" value="1"/>
</dbReference>
<evidence type="ECO:0000256" key="6">
    <source>
        <dbReference type="ARBA" id="ARBA00029447"/>
    </source>
</evidence>
<dbReference type="PANTHER" id="PTHR32089:SF112">
    <property type="entry name" value="LYSOZYME-LIKE PROTEIN-RELATED"/>
    <property type="match status" value="1"/>
</dbReference>
<dbReference type="STRING" id="1128398.Curi_c27800"/>
<dbReference type="PATRIC" id="fig|1128398.3.peg.2868"/>
<keyword evidence="5 7" id="KW-0807">Transducer</keyword>
<evidence type="ECO:0000256" key="5">
    <source>
        <dbReference type="ARBA" id="ARBA00023224"/>
    </source>
</evidence>
<evidence type="ECO:0000256" key="3">
    <source>
        <dbReference type="ARBA" id="ARBA00022989"/>
    </source>
</evidence>
<evidence type="ECO:0000256" key="2">
    <source>
        <dbReference type="ARBA" id="ARBA00022692"/>
    </source>
</evidence>
<sequence length="533" mass="59153">MKISTTLRTFVLVLLIFSITSTSTVFYQLNNMQNDGSVVNYAGVVRGATQRLVKLEMSGNSSDELISKLDKIIKGLINGDKELKLPVATDANFISSIKEVENSWEQLKETIYKSRETGEKTDLVTESETYFEITNDAVAKAEIVSFNKVKALKAFQIVLFILNLIILIIVWLLSTKRISNPIMYLVQTISNLDISENIPSQFSNRKDEIGLLSNAFQKVIDNIRGLTKEIVDTSKGLSASSQELNAISQQVALSSEEIAKTVEEIARGATEQARDIEMGAIRIEELGRLVEKDQSLVSDLNTSLDTVNTLKDEGFNILEDLTIKTNANSESANEVQNVILSTNESANKIEKASQMIKNIADQTNLLALNAAIESARAGEHGKGFSVVAEEIRKLAEESNQFTEEISIITQELTDKTEYTVKKIEEVGKIAESQYESVKVTNTKFQGISDSIEMMKEVIIHVSQSANDMKVKQEEITQIIQNLSAVSEEHAAGTEETSASLEEQASSMEQIKYSSEVLSEMSEEMMNSLSRFKY</sequence>
<keyword evidence="2" id="KW-0812">Transmembrane</keyword>
<dbReference type="OrthoDB" id="1705747at2"/>
<dbReference type="SMART" id="SM00283">
    <property type="entry name" value="MA"/>
    <property type="match status" value="1"/>
</dbReference>
<evidence type="ECO:0000256" key="1">
    <source>
        <dbReference type="ARBA" id="ARBA00004141"/>
    </source>
</evidence>
<comment type="similarity">
    <text evidence="6">Belongs to the methyl-accepting chemotaxis (MCP) protein family.</text>
</comment>
<dbReference type="EMBL" id="CP003326">
    <property type="protein sequence ID" value="AFS79773.1"/>
    <property type="molecule type" value="Genomic_DNA"/>
</dbReference>
<dbReference type="Pfam" id="PF13675">
    <property type="entry name" value="PilJ"/>
    <property type="match status" value="1"/>
</dbReference>
<dbReference type="InterPro" id="IPR004090">
    <property type="entry name" value="Chemotax_Me-accpt_rcpt"/>
</dbReference>
<evidence type="ECO:0000256" key="7">
    <source>
        <dbReference type="PROSITE-ProRule" id="PRU00284"/>
    </source>
</evidence>
<dbReference type="InterPro" id="IPR004089">
    <property type="entry name" value="MCPsignal_dom"/>
</dbReference>
<dbReference type="Pfam" id="PF00015">
    <property type="entry name" value="MCPsignal"/>
    <property type="match status" value="1"/>
</dbReference>
<dbReference type="KEGG" id="cad:Curi_c27800"/>
<feature type="domain" description="Methyl-accepting transducer" evidence="8">
    <location>
        <begin position="247"/>
        <end position="504"/>
    </location>
</feature>
<accession>K0B180</accession>
<name>K0B180_GOTA9</name>
<dbReference type="GO" id="GO:0007165">
    <property type="term" value="P:signal transduction"/>
    <property type="evidence" value="ECO:0007669"/>
    <property type="project" value="UniProtKB-KW"/>
</dbReference>
<dbReference type="RefSeq" id="WP_014968907.1">
    <property type="nucleotide sequence ID" value="NC_018664.1"/>
</dbReference>
<dbReference type="eggNOG" id="COG0840">
    <property type="taxonomic scope" value="Bacteria"/>
</dbReference>
<dbReference type="PROSITE" id="PS50111">
    <property type="entry name" value="CHEMOTAXIS_TRANSDUC_2"/>
    <property type="match status" value="1"/>
</dbReference>
<evidence type="ECO:0000256" key="4">
    <source>
        <dbReference type="ARBA" id="ARBA00023136"/>
    </source>
</evidence>
<gene>
    <name evidence="9" type="primary">mcpC</name>
    <name evidence="9" type="ordered locus">Curi_c27800</name>
</gene>
<proteinExistence type="inferred from homology"/>
<keyword evidence="3" id="KW-1133">Transmembrane helix</keyword>
<evidence type="ECO:0000259" key="8">
    <source>
        <dbReference type="PROSITE" id="PS50111"/>
    </source>
</evidence>
<dbReference type="PANTHER" id="PTHR32089">
    <property type="entry name" value="METHYL-ACCEPTING CHEMOTAXIS PROTEIN MCPB"/>
    <property type="match status" value="1"/>
</dbReference>
<keyword evidence="10" id="KW-1185">Reference proteome</keyword>
<dbReference type="Proteomes" id="UP000006094">
    <property type="component" value="Chromosome"/>
</dbReference>
<evidence type="ECO:0000313" key="9">
    <source>
        <dbReference type="EMBL" id="AFS79773.1"/>
    </source>
</evidence>
<dbReference type="GO" id="GO:0004888">
    <property type="term" value="F:transmembrane signaling receptor activity"/>
    <property type="evidence" value="ECO:0007669"/>
    <property type="project" value="InterPro"/>
</dbReference>
<comment type="subcellular location">
    <subcellularLocation>
        <location evidence="1">Membrane</location>
        <topology evidence="1">Multi-pass membrane protein</topology>
    </subcellularLocation>
</comment>
<dbReference type="InterPro" id="IPR029095">
    <property type="entry name" value="NarX-like_N"/>
</dbReference>
<dbReference type="GO" id="GO:0006935">
    <property type="term" value="P:chemotaxis"/>
    <property type="evidence" value="ECO:0007669"/>
    <property type="project" value="InterPro"/>
</dbReference>
<dbReference type="PRINTS" id="PR00260">
    <property type="entry name" value="CHEMTRNSDUCR"/>
</dbReference>
<reference evidence="9 10" key="1">
    <citation type="journal article" date="2012" name="PLoS ONE">
        <title>The purine-utilizing bacterium Clostridium acidurici 9a: a genome-guided metabolic reconsideration.</title>
        <authorList>
            <person name="Hartwich K."/>
            <person name="Poehlein A."/>
            <person name="Daniel R."/>
        </authorList>
    </citation>
    <scope>NUCLEOTIDE SEQUENCE [LARGE SCALE GENOMIC DNA]</scope>
    <source>
        <strain evidence="10">ATCC 7906 / DSM 604 / BCRC 14475 / CIP 104303 / KCTC 5404 / NCIMB 10678 / 9a</strain>
    </source>
</reference>
<organism evidence="9 10">
    <name type="scientific">Gottschalkia acidurici (strain ATCC 7906 / DSM 604 / BCRC 14475 / CIP 104303 / KCTC 5404 / NCIMB 10678 / 9a)</name>
    <name type="common">Clostridium acidurici</name>
    <dbReference type="NCBI Taxonomy" id="1128398"/>
    <lineage>
        <taxon>Bacteria</taxon>
        <taxon>Bacillati</taxon>
        <taxon>Bacillota</taxon>
        <taxon>Tissierellia</taxon>
        <taxon>Tissierellales</taxon>
        <taxon>Gottschalkiaceae</taxon>
        <taxon>Gottschalkia</taxon>
    </lineage>
</organism>
<evidence type="ECO:0000313" key="10">
    <source>
        <dbReference type="Proteomes" id="UP000006094"/>
    </source>
</evidence>
<keyword evidence="4" id="KW-0472">Membrane</keyword>
<dbReference type="GO" id="GO:0016020">
    <property type="term" value="C:membrane"/>
    <property type="evidence" value="ECO:0007669"/>
    <property type="project" value="UniProtKB-SubCell"/>
</dbReference>